<sequence length="1708" mass="175990">MKKVILLSLFLLGFVFKGSTQTRPNLGTATDFTILAGTGIYNRDATKVSGNIGVWPGNTIQGFTAAMLNGTAHPGDATAQQAQTDLQSAYNSINALVTTPDKNLTGTSLNGQVLSPGVYTFDNTTTLSGTINLDAANDPNAIFIFQVRGGLITAASTTIRLLNNARRMNIFWQVTDTVNIGTRSNLAGNILAQNSIRLGKDAAINGGRLLSLSSKVVLNKNNPVTTSTDLGITKTKSLGQNGVNPYSVGEVVTFTIVGRNYGPINDYNIRIVDQLDVDLEYIEATARSSIAGKQVNTFSFNKDSRVFQWTTSEFKNGEVITLTIKVRIKNPGGIGNTATILGTVTDDNFENNSASIVPAICAKISNPGEITGPSQVCIGSKTSVFSVAAIPGVQSYTWIVPSGWKILPTENGESPTNSITVELPVSTPDDPTASEGFVAVTVNNGCGDSEPSTLEVTATTLIALPPGPITTNDPNGLNPCIRNTETYFTYQIEPVANAQSYEWVIGTPGDSTKNGGWEIVAGQNTAQIRVKAGQEEVIIFVRAKNFCGTSPASTLRIKPTLGDPIKPTTVTGPSSVCVGTQSGLFTVTGVAGNQYNWIVPVGWTLSGQGTNQIQVIAPSTAVNTQGTITVAAVNYCGTSEAIAITVNAIGAISSGPITGLLTPCSGTTVTYRVKATGATAFAWKVVGNLELVGNTTRDSVSVLIKPGGGSLSVSLSNECGFGQEQFLTITPEIKLPVPANIQAATLAPCAGTTGLTFSVPGVTGANGYNWQILGTNGQPTAGWEITSVSPDQKTITVTAGSNPVNISVAAINNCGNSEARTVIVTPVKTPPSVPATITGNTNVCASSTNLRYSVKAVSGATSYVWTVPSGWTITAGQGTTQITVKAGAKEGYITVKAKNICGESSLASQKKVVPSTSRPPSLGSVTASKTTVCVNETNLTYSVAAIPGVTIYNWSVPEGWLITSGQTTNTITVTAGTKNGAIYVVAYNNCGPGPASVPLAVSVTAKPAAPAAITGESIPCNGSTGIKYTATAVPGATGYVWELPEGWTITAGAGTAAITVSTTGTGGTLAVKAKNNCFESNSVTLTVTPSTTEPTALGEITGSPSVCRDQTDIIYSVVPVANVSNYVWTVPTGWEITAGQGTTQIKVNAKTNSGTISVLPRNGCGAAVSASDLVVTVTTEAAIAPGIISGDQQACAGETNLNYSIDAVSGVSGYFWEVPEADGWRIISGQGTTDVVVQAGSKSGNLTVKAVNGCGSGPASSFAVNIFTLPTEPPQIIGAKEQCAGSNSQIYQIASVNGASGYNWKVPQDWKIESGQGSNSILVTAGQETGNVEVTVATACGSGITGVLAVTSASESAFVPGPIGGDSKALICSGQQNITYTIDPVQGAIAYQWNLEAAGDWVITAGLGTTSIQVTAGAQAATISVQVINGCGISDVSAITINPGGSAEVPIDSISGPTIVCSNQTELTYSVAAVSGATGYTWSLPAGWKIVTGDNTNTIKVNAGSTEGTISVTAFNACTSSIPSTLAVSINSAPLAPAFIKDESSACTGLTYSVDAVTGATGYNWTVPEGWSITEGQGTIRIKVNAPAGSKEGAIGVTTQTSACTSGVTTLTVNPNLGLSNLQVANVFSPNGDGVNDTWTITNIQNYPENEVVLINRWGSEVYKAKSYQNNWNGGNLTDGTYYYVLKVKICDGSYTTQKGYVMVMRQN</sequence>
<organism evidence="5 6">
    <name type="scientific">Adhaeribacter radiodurans</name>
    <dbReference type="NCBI Taxonomy" id="2745197"/>
    <lineage>
        <taxon>Bacteria</taxon>
        <taxon>Pseudomonadati</taxon>
        <taxon>Bacteroidota</taxon>
        <taxon>Cytophagia</taxon>
        <taxon>Cytophagales</taxon>
        <taxon>Hymenobacteraceae</taxon>
        <taxon>Adhaeribacter</taxon>
    </lineage>
</organism>
<accession>A0A7L7LCV7</accession>
<evidence type="ECO:0000256" key="1">
    <source>
        <dbReference type="ARBA" id="ARBA00005445"/>
    </source>
</evidence>
<feature type="domain" description="PKD-like" evidence="4">
    <location>
        <begin position="1183"/>
        <end position="1264"/>
    </location>
</feature>
<protein>
    <submittedName>
        <fullName evidence="5">DUF3494 domain-containing protein</fullName>
    </submittedName>
</protein>
<feature type="domain" description="PKD-like" evidence="4">
    <location>
        <begin position="366"/>
        <end position="456"/>
    </location>
</feature>
<feature type="domain" description="PKD-like" evidence="4">
    <location>
        <begin position="478"/>
        <end position="557"/>
    </location>
</feature>
<dbReference type="Pfam" id="PF11999">
    <property type="entry name" value="Ice_binding"/>
    <property type="match status" value="1"/>
</dbReference>
<feature type="domain" description="PKD-like" evidence="4">
    <location>
        <begin position="1360"/>
        <end position="1440"/>
    </location>
</feature>
<dbReference type="InterPro" id="IPR001434">
    <property type="entry name" value="OmcB-like_DUF11"/>
</dbReference>
<feature type="domain" description="PKD-like" evidence="4">
    <location>
        <begin position="654"/>
        <end position="728"/>
    </location>
</feature>
<dbReference type="Proteomes" id="UP000514509">
    <property type="component" value="Chromosome"/>
</dbReference>
<dbReference type="InterPro" id="IPR045829">
    <property type="entry name" value="PKD_6"/>
</dbReference>
<keyword evidence="6" id="KW-1185">Reference proteome</keyword>
<evidence type="ECO:0000259" key="4">
    <source>
        <dbReference type="Pfam" id="PF19408"/>
    </source>
</evidence>
<evidence type="ECO:0000256" key="2">
    <source>
        <dbReference type="ARBA" id="ARBA00022729"/>
    </source>
</evidence>
<feature type="domain" description="DUF11" evidence="3">
    <location>
        <begin position="229"/>
        <end position="356"/>
    </location>
</feature>
<evidence type="ECO:0000259" key="3">
    <source>
        <dbReference type="Pfam" id="PF01345"/>
    </source>
</evidence>
<keyword evidence="2" id="KW-0732">Signal</keyword>
<proteinExistence type="inferred from homology"/>
<dbReference type="InterPro" id="IPR021884">
    <property type="entry name" value="Ice-bd_prot"/>
</dbReference>
<feature type="domain" description="PKD-like" evidence="4">
    <location>
        <begin position="1534"/>
        <end position="1611"/>
    </location>
</feature>
<dbReference type="RefSeq" id="WP_182413095.1">
    <property type="nucleotide sequence ID" value="NZ_CP055153.1"/>
</dbReference>
<dbReference type="KEGG" id="add:HUW48_22650"/>
<dbReference type="Pfam" id="PF13585">
    <property type="entry name" value="CHU_C"/>
    <property type="match status" value="1"/>
</dbReference>
<dbReference type="InterPro" id="IPR026466">
    <property type="entry name" value="Fim_isopep_form_D2_dom"/>
</dbReference>
<dbReference type="NCBIfam" id="TIGR01451">
    <property type="entry name" value="B_ant_repeat"/>
    <property type="match status" value="1"/>
</dbReference>
<evidence type="ECO:0000313" key="6">
    <source>
        <dbReference type="Proteomes" id="UP000514509"/>
    </source>
</evidence>
<comment type="similarity">
    <text evidence="1">Belongs to the ice-binding protein family.</text>
</comment>
<feature type="domain" description="PKD-like" evidence="4">
    <location>
        <begin position="1094"/>
        <end position="1170"/>
    </location>
</feature>
<feature type="domain" description="PKD-like" evidence="4">
    <location>
        <begin position="923"/>
        <end position="1000"/>
    </location>
</feature>
<dbReference type="NCBIfam" id="TIGR04226">
    <property type="entry name" value="RrgB_K2N_iso_D2"/>
    <property type="match status" value="1"/>
</dbReference>
<feature type="domain" description="PKD-like" evidence="4">
    <location>
        <begin position="1451"/>
        <end position="1528"/>
    </location>
</feature>
<gene>
    <name evidence="5" type="ORF">HUW48_22650</name>
</gene>
<dbReference type="InterPro" id="IPR026341">
    <property type="entry name" value="T9SS_type_B"/>
</dbReference>
<dbReference type="InterPro" id="IPR047589">
    <property type="entry name" value="DUF11_rpt"/>
</dbReference>
<dbReference type="NCBIfam" id="TIGR04131">
    <property type="entry name" value="Bac_Flav_CTERM"/>
    <property type="match status" value="1"/>
</dbReference>
<reference evidence="5 6" key="1">
    <citation type="submission" date="2020-08" db="EMBL/GenBank/DDBJ databases">
        <title>Adhaeribacter dokdonensis sp. nov., isolated from the rhizosphere of Elymus tsukushiensis, a plant native to the Dokdo Islands, Republic of Korea.</title>
        <authorList>
            <person name="Ghim S.Y."/>
        </authorList>
    </citation>
    <scope>NUCLEOTIDE SEQUENCE [LARGE SCALE GENOMIC DNA]</scope>
    <source>
        <strain evidence="5 6">KUDC8001</strain>
    </source>
</reference>
<feature type="domain" description="PKD-like" evidence="4">
    <location>
        <begin position="564"/>
        <end position="646"/>
    </location>
</feature>
<evidence type="ECO:0000313" key="5">
    <source>
        <dbReference type="EMBL" id="QMU30651.1"/>
    </source>
</evidence>
<feature type="domain" description="PKD-like" evidence="4">
    <location>
        <begin position="1270"/>
        <end position="1349"/>
    </location>
</feature>
<feature type="domain" description="PKD-like" evidence="4">
    <location>
        <begin position="738"/>
        <end position="822"/>
    </location>
</feature>
<dbReference type="EMBL" id="CP055153">
    <property type="protein sequence ID" value="QMU30651.1"/>
    <property type="molecule type" value="Genomic_DNA"/>
</dbReference>
<feature type="domain" description="PKD-like" evidence="4">
    <location>
        <begin position="831"/>
        <end position="907"/>
    </location>
</feature>
<dbReference type="Pfam" id="PF19408">
    <property type="entry name" value="PKD_6"/>
    <property type="match status" value="14"/>
</dbReference>
<name>A0A7L7LCV7_9BACT</name>
<dbReference type="Pfam" id="PF01345">
    <property type="entry name" value="DUF11"/>
    <property type="match status" value="1"/>
</dbReference>
<feature type="domain" description="PKD-like" evidence="4">
    <location>
        <begin position="1007"/>
        <end position="1087"/>
    </location>
</feature>